<evidence type="ECO:0000256" key="1">
    <source>
        <dbReference type="ARBA" id="ARBA00005058"/>
    </source>
</evidence>
<dbReference type="PROSITE" id="PS01240">
    <property type="entry name" value="PNP_MTAP_2"/>
    <property type="match status" value="1"/>
</dbReference>
<keyword evidence="6" id="KW-0328">Glycosyltransferase</keyword>
<dbReference type="GO" id="GO:0006166">
    <property type="term" value="P:purine ribonucleoside salvage"/>
    <property type="evidence" value="ECO:0007669"/>
    <property type="project" value="UniProtKB-KW"/>
</dbReference>
<keyword evidence="7" id="KW-0808">Transferase</keyword>
<organism evidence="17 18">
    <name type="scientific">Daphnia galeata</name>
    <dbReference type="NCBI Taxonomy" id="27404"/>
    <lineage>
        <taxon>Eukaryota</taxon>
        <taxon>Metazoa</taxon>
        <taxon>Ecdysozoa</taxon>
        <taxon>Arthropoda</taxon>
        <taxon>Crustacea</taxon>
        <taxon>Branchiopoda</taxon>
        <taxon>Diplostraca</taxon>
        <taxon>Cladocera</taxon>
        <taxon>Anomopoda</taxon>
        <taxon>Daphniidae</taxon>
        <taxon>Daphnia</taxon>
    </lineage>
</organism>
<evidence type="ECO:0000256" key="13">
    <source>
        <dbReference type="ARBA" id="ARBA00031036"/>
    </source>
</evidence>
<keyword evidence="8" id="KW-0660">Purine salvage</keyword>
<dbReference type="InterPro" id="IPR018099">
    <property type="entry name" value="Purine_phosphorylase-2_CS"/>
</dbReference>
<dbReference type="EMBL" id="CAKKLH010000001">
    <property type="protein sequence ID" value="CAH0098162.1"/>
    <property type="molecule type" value="Genomic_DNA"/>
</dbReference>
<feature type="region of interest" description="Disordered" evidence="15">
    <location>
        <begin position="1"/>
        <end position="25"/>
    </location>
</feature>
<evidence type="ECO:0000256" key="10">
    <source>
        <dbReference type="ARBA" id="ARBA00023929"/>
    </source>
</evidence>
<comment type="catalytic activity">
    <reaction evidence="12">
        <text>guanosine + phosphate = alpha-D-ribose 1-phosphate + guanine</text>
        <dbReference type="Rhea" id="RHEA:13233"/>
        <dbReference type="ChEBI" id="CHEBI:16235"/>
        <dbReference type="ChEBI" id="CHEBI:16750"/>
        <dbReference type="ChEBI" id="CHEBI:43474"/>
        <dbReference type="ChEBI" id="CHEBI:57720"/>
        <dbReference type="EC" id="2.4.2.1"/>
    </reaction>
</comment>
<dbReference type="PANTHER" id="PTHR11904:SF9">
    <property type="entry name" value="PURINE NUCLEOSIDE PHOSPHORYLASE-RELATED"/>
    <property type="match status" value="1"/>
</dbReference>
<dbReference type="NCBIfam" id="NF006054">
    <property type="entry name" value="PRK08202.1"/>
    <property type="match status" value="1"/>
</dbReference>
<evidence type="ECO:0000256" key="7">
    <source>
        <dbReference type="ARBA" id="ARBA00022679"/>
    </source>
</evidence>
<dbReference type="Proteomes" id="UP000789390">
    <property type="component" value="Unassembled WGS sequence"/>
</dbReference>
<feature type="domain" description="Nucleoside phosphorylase" evidence="16">
    <location>
        <begin position="89"/>
        <end position="342"/>
    </location>
</feature>
<comment type="catalytic activity">
    <reaction evidence="10">
        <text>2'-deoxyguanosine + phosphate = 2-deoxy-alpha-D-ribose 1-phosphate + guanine</text>
        <dbReference type="Rhea" id="RHEA:27738"/>
        <dbReference type="ChEBI" id="CHEBI:16235"/>
        <dbReference type="ChEBI" id="CHEBI:17172"/>
        <dbReference type="ChEBI" id="CHEBI:43474"/>
        <dbReference type="ChEBI" id="CHEBI:57259"/>
        <dbReference type="EC" id="2.4.2.1"/>
    </reaction>
</comment>
<name>A0A8J2R9J1_9CRUS</name>
<evidence type="ECO:0000256" key="2">
    <source>
        <dbReference type="ARBA" id="ARBA00006751"/>
    </source>
</evidence>
<dbReference type="PANTHER" id="PTHR11904">
    <property type="entry name" value="METHYLTHIOADENOSINE/PURINE NUCLEOSIDE PHOSPHORYLASE"/>
    <property type="match status" value="1"/>
</dbReference>
<evidence type="ECO:0000256" key="4">
    <source>
        <dbReference type="ARBA" id="ARBA00011886"/>
    </source>
</evidence>
<evidence type="ECO:0000256" key="12">
    <source>
        <dbReference type="ARBA" id="ARBA00023970"/>
    </source>
</evidence>
<comment type="caution">
    <text evidence="17">The sequence shown here is derived from an EMBL/GenBank/DDBJ whole genome shotgun (WGS) entry which is preliminary data.</text>
</comment>
<dbReference type="GO" id="GO:0004731">
    <property type="term" value="F:purine-nucleoside phosphorylase activity"/>
    <property type="evidence" value="ECO:0007669"/>
    <property type="project" value="UniProtKB-EC"/>
</dbReference>
<gene>
    <name evidence="17" type="ORF">DGAL_LOCUS209</name>
</gene>
<evidence type="ECO:0000256" key="14">
    <source>
        <dbReference type="ARBA" id="ARBA00033072"/>
    </source>
</evidence>
<comment type="similarity">
    <text evidence="2">Belongs to the PNP/MTAP phosphorylase family.</text>
</comment>
<evidence type="ECO:0000256" key="8">
    <source>
        <dbReference type="ARBA" id="ARBA00022726"/>
    </source>
</evidence>
<comment type="pathway">
    <text evidence="1">Purine metabolism; purine nucleoside salvage.</text>
</comment>
<comment type="catalytic activity">
    <reaction evidence="11">
        <text>2'-deoxyinosine + phosphate = 2-deoxy-alpha-D-ribose 1-phosphate + hypoxanthine</text>
        <dbReference type="Rhea" id="RHEA:27750"/>
        <dbReference type="ChEBI" id="CHEBI:17368"/>
        <dbReference type="ChEBI" id="CHEBI:28997"/>
        <dbReference type="ChEBI" id="CHEBI:43474"/>
        <dbReference type="ChEBI" id="CHEBI:57259"/>
        <dbReference type="EC" id="2.4.2.1"/>
    </reaction>
</comment>
<evidence type="ECO:0000256" key="3">
    <source>
        <dbReference type="ARBA" id="ARBA00011233"/>
    </source>
</evidence>
<dbReference type="Gene3D" id="3.40.50.1580">
    <property type="entry name" value="Nucleoside phosphorylase domain"/>
    <property type="match status" value="1"/>
</dbReference>
<evidence type="ECO:0000313" key="18">
    <source>
        <dbReference type="Proteomes" id="UP000789390"/>
    </source>
</evidence>
<evidence type="ECO:0000256" key="9">
    <source>
        <dbReference type="ARBA" id="ARBA00023918"/>
    </source>
</evidence>
<accession>A0A8J2R9J1</accession>
<evidence type="ECO:0000256" key="6">
    <source>
        <dbReference type="ARBA" id="ARBA00022676"/>
    </source>
</evidence>
<evidence type="ECO:0000313" key="17">
    <source>
        <dbReference type="EMBL" id="CAH0098162.1"/>
    </source>
</evidence>
<comment type="subunit">
    <text evidence="3">Homotrimer.</text>
</comment>
<feature type="compositionally biased region" description="Polar residues" evidence="15">
    <location>
        <begin position="8"/>
        <end position="21"/>
    </location>
</feature>
<dbReference type="UniPathway" id="UPA00606"/>
<evidence type="ECO:0000256" key="15">
    <source>
        <dbReference type="SAM" id="MobiDB-lite"/>
    </source>
</evidence>
<dbReference type="Pfam" id="PF01048">
    <property type="entry name" value="PNP_UDP_1"/>
    <property type="match status" value="1"/>
</dbReference>
<proteinExistence type="inferred from homology"/>
<dbReference type="FunFam" id="3.40.50.1580:FF:000004">
    <property type="entry name" value="Purine nucleoside phosphorylase"/>
    <property type="match status" value="1"/>
</dbReference>
<evidence type="ECO:0000256" key="11">
    <source>
        <dbReference type="ARBA" id="ARBA00023950"/>
    </source>
</evidence>
<reference evidence="17" key="1">
    <citation type="submission" date="2021-11" db="EMBL/GenBank/DDBJ databases">
        <authorList>
            <person name="Schell T."/>
        </authorList>
    </citation>
    <scope>NUCLEOTIDE SEQUENCE</scope>
    <source>
        <strain evidence="17">M5</strain>
    </source>
</reference>
<evidence type="ECO:0000259" key="16">
    <source>
        <dbReference type="Pfam" id="PF01048"/>
    </source>
</evidence>
<comment type="catalytic activity">
    <reaction evidence="9">
        <text>inosine + phosphate = alpha-D-ribose 1-phosphate + hypoxanthine</text>
        <dbReference type="Rhea" id="RHEA:27646"/>
        <dbReference type="ChEBI" id="CHEBI:17368"/>
        <dbReference type="ChEBI" id="CHEBI:17596"/>
        <dbReference type="ChEBI" id="CHEBI:43474"/>
        <dbReference type="ChEBI" id="CHEBI:57720"/>
        <dbReference type="EC" id="2.4.2.1"/>
    </reaction>
</comment>
<evidence type="ECO:0000256" key="5">
    <source>
        <dbReference type="ARBA" id="ARBA00013834"/>
    </source>
</evidence>
<dbReference type="SUPFAM" id="SSF53167">
    <property type="entry name" value="Purine and uridine phosphorylases"/>
    <property type="match status" value="1"/>
</dbReference>
<protein>
    <recommendedName>
        <fullName evidence="5">Purine nucleoside phosphorylase</fullName>
        <ecNumber evidence="4">2.4.2.1</ecNumber>
    </recommendedName>
    <alternativeName>
        <fullName evidence="14">Inosine phosphorylase</fullName>
    </alternativeName>
    <alternativeName>
        <fullName evidence="13">Inosine-guanosine phosphorylase</fullName>
    </alternativeName>
</protein>
<dbReference type="GO" id="GO:0005737">
    <property type="term" value="C:cytoplasm"/>
    <property type="evidence" value="ECO:0007669"/>
    <property type="project" value="TreeGrafter"/>
</dbReference>
<keyword evidence="18" id="KW-1185">Reference proteome</keyword>
<dbReference type="NCBIfam" id="TIGR01697">
    <property type="entry name" value="PNPH-PUNA-XAPA"/>
    <property type="match status" value="1"/>
</dbReference>
<dbReference type="InterPro" id="IPR011270">
    <property type="entry name" value="Pur_Nuc_Pase_Ino/Guo-sp"/>
</dbReference>
<dbReference type="AlphaFoldDB" id="A0A8J2R9J1"/>
<dbReference type="InterPro" id="IPR011268">
    <property type="entry name" value="Purine_phosphorylase"/>
</dbReference>
<sequence length="363" mass="39877">MAPERSQESVTLTNGSLSSNGHYVEPLMKHPLPDIDRPVPPPTPITVHASGGGREVLEFVFPGDPHPYTYEVIEQSSRFLLERTKHRPRIGIICGSGLGGLAELLKDKDVFPYEEIPNFPASTVPGHAGRMVIGLLEDVPVICMQGRFHCYEGYALWKCAMPVRVMKLTGVTHIIVTNAAGGLNPAYNVGDIMLLKDHINMQGFAGDSPLKGRNDERFGPRFPAMNNSYDQRLRQLAKQVAKDIGIDQYIREGVYVMLGGPAYETVAELRLLRMLGVDAVGMSTVPEVMVARHCGMTVFAFSLITNECITDYDAQGEANHEEVIETANKRQNDLNLFVTRVVSSMASEMTSTSNGKNGSVDEN</sequence>
<dbReference type="InterPro" id="IPR000845">
    <property type="entry name" value="Nucleoside_phosphorylase_d"/>
</dbReference>
<dbReference type="EC" id="2.4.2.1" evidence="4"/>
<dbReference type="NCBIfam" id="TIGR01700">
    <property type="entry name" value="PNPH"/>
    <property type="match status" value="1"/>
</dbReference>
<dbReference type="InterPro" id="IPR035994">
    <property type="entry name" value="Nucleoside_phosphorylase_sf"/>
</dbReference>
<dbReference type="CDD" id="cd09009">
    <property type="entry name" value="PNP-EcPNPII_like"/>
    <property type="match status" value="1"/>
</dbReference>
<dbReference type="OrthoDB" id="10261782at2759"/>